<dbReference type="PaxDb" id="2903-EOD23494"/>
<dbReference type="EnsemblProtists" id="EOD23494">
    <property type="protein sequence ID" value="EOD23494"/>
    <property type="gene ID" value="EMIHUDRAFT_239587"/>
</dbReference>
<keyword evidence="2" id="KW-0175">Coiled coil</keyword>
<dbReference type="GeneID" id="17269041"/>
<dbReference type="Proteomes" id="UP000013827">
    <property type="component" value="Unassembled WGS sequence"/>
</dbReference>
<feature type="repeat" description="TPR" evidence="1">
    <location>
        <begin position="62"/>
        <end position="95"/>
    </location>
</feature>
<evidence type="ECO:0000313" key="4">
    <source>
        <dbReference type="Proteomes" id="UP000013827"/>
    </source>
</evidence>
<evidence type="ECO:0000256" key="2">
    <source>
        <dbReference type="SAM" id="Coils"/>
    </source>
</evidence>
<dbReference type="RefSeq" id="XP_005775923.1">
    <property type="nucleotide sequence ID" value="XM_005775866.1"/>
</dbReference>
<dbReference type="HOGENOM" id="CLU_1450218_0_0_1"/>
<sequence>MRQAAAPAGSSPKKAGQGFSAHVGAKAAQAAALQALHTLRRAQPAPCVSRAQVSPARPLQVASSLFYEGIGHFDGARYEEALVCFEQALAINEKYLLPASSGYILCCNNIAAVHERMSNPPAAEFEWRAGEGSSEEEDAGPLDDRVEGAIDAINAARDAMNARQLDLEAAKRELGAAEAQRKEMVGE</sequence>
<evidence type="ECO:0000313" key="3">
    <source>
        <dbReference type="EnsemblProtists" id="EOD23494"/>
    </source>
</evidence>
<name>A0A0D3JJ09_EMIH1</name>
<dbReference type="Gene3D" id="1.25.40.10">
    <property type="entry name" value="Tetratricopeptide repeat domain"/>
    <property type="match status" value="1"/>
</dbReference>
<dbReference type="PROSITE" id="PS50005">
    <property type="entry name" value="TPR"/>
    <property type="match status" value="1"/>
</dbReference>
<feature type="coiled-coil region" evidence="2">
    <location>
        <begin position="153"/>
        <end position="187"/>
    </location>
</feature>
<reference evidence="3" key="2">
    <citation type="submission" date="2024-10" db="UniProtKB">
        <authorList>
            <consortium name="EnsemblProtists"/>
        </authorList>
    </citation>
    <scope>IDENTIFICATION</scope>
</reference>
<dbReference type="InterPro" id="IPR019734">
    <property type="entry name" value="TPR_rpt"/>
</dbReference>
<dbReference type="KEGG" id="ehx:EMIHUDRAFT_239587"/>
<protein>
    <submittedName>
        <fullName evidence="3">Uncharacterized protein</fullName>
    </submittedName>
</protein>
<keyword evidence="4" id="KW-1185">Reference proteome</keyword>
<organism evidence="3 4">
    <name type="scientific">Emiliania huxleyi (strain CCMP1516)</name>
    <dbReference type="NCBI Taxonomy" id="280463"/>
    <lineage>
        <taxon>Eukaryota</taxon>
        <taxon>Haptista</taxon>
        <taxon>Haptophyta</taxon>
        <taxon>Prymnesiophyceae</taxon>
        <taxon>Isochrysidales</taxon>
        <taxon>Noelaerhabdaceae</taxon>
        <taxon>Emiliania</taxon>
    </lineage>
</organism>
<dbReference type="SUPFAM" id="SSF48452">
    <property type="entry name" value="TPR-like"/>
    <property type="match status" value="1"/>
</dbReference>
<reference evidence="4" key="1">
    <citation type="journal article" date="2013" name="Nature">
        <title>Pan genome of the phytoplankton Emiliania underpins its global distribution.</title>
        <authorList>
            <person name="Read B.A."/>
            <person name="Kegel J."/>
            <person name="Klute M.J."/>
            <person name="Kuo A."/>
            <person name="Lefebvre S.C."/>
            <person name="Maumus F."/>
            <person name="Mayer C."/>
            <person name="Miller J."/>
            <person name="Monier A."/>
            <person name="Salamov A."/>
            <person name="Young J."/>
            <person name="Aguilar M."/>
            <person name="Claverie J.M."/>
            <person name="Frickenhaus S."/>
            <person name="Gonzalez K."/>
            <person name="Herman E.K."/>
            <person name="Lin Y.C."/>
            <person name="Napier J."/>
            <person name="Ogata H."/>
            <person name="Sarno A.F."/>
            <person name="Shmutz J."/>
            <person name="Schroeder D."/>
            <person name="de Vargas C."/>
            <person name="Verret F."/>
            <person name="von Dassow P."/>
            <person name="Valentin K."/>
            <person name="Van de Peer Y."/>
            <person name="Wheeler G."/>
            <person name="Dacks J.B."/>
            <person name="Delwiche C.F."/>
            <person name="Dyhrman S.T."/>
            <person name="Glockner G."/>
            <person name="John U."/>
            <person name="Richards T."/>
            <person name="Worden A.Z."/>
            <person name="Zhang X."/>
            <person name="Grigoriev I.V."/>
            <person name="Allen A.E."/>
            <person name="Bidle K."/>
            <person name="Borodovsky M."/>
            <person name="Bowler C."/>
            <person name="Brownlee C."/>
            <person name="Cock J.M."/>
            <person name="Elias M."/>
            <person name="Gladyshev V.N."/>
            <person name="Groth M."/>
            <person name="Guda C."/>
            <person name="Hadaegh A."/>
            <person name="Iglesias-Rodriguez M.D."/>
            <person name="Jenkins J."/>
            <person name="Jones B.M."/>
            <person name="Lawson T."/>
            <person name="Leese F."/>
            <person name="Lindquist E."/>
            <person name="Lobanov A."/>
            <person name="Lomsadze A."/>
            <person name="Malik S.B."/>
            <person name="Marsh M.E."/>
            <person name="Mackinder L."/>
            <person name="Mock T."/>
            <person name="Mueller-Roeber B."/>
            <person name="Pagarete A."/>
            <person name="Parker M."/>
            <person name="Probert I."/>
            <person name="Quesneville H."/>
            <person name="Raines C."/>
            <person name="Rensing S.A."/>
            <person name="Riano-Pachon D.M."/>
            <person name="Richier S."/>
            <person name="Rokitta S."/>
            <person name="Shiraiwa Y."/>
            <person name="Soanes D.M."/>
            <person name="van der Giezen M."/>
            <person name="Wahlund T.M."/>
            <person name="Williams B."/>
            <person name="Wilson W."/>
            <person name="Wolfe G."/>
            <person name="Wurch L.L."/>
        </authorList>
    </citation>
    <scope>NUCLEOTIDE SEQUENCE</scope>
</reference>
<accession>A0A0D3JJ09</accession>
<evidence type="ECO:0000256" key="1">
    <source>
        <dbReference type="PROSITE-ProRule" id="PRU00339"/>
    </source>
</evidence>
<keyword evidence="1" id="KW-0802">TPR repeat</keyword>
<dbReference type="AlphaFoldDB" id="A0A0D3JJ09"/>
<proteinExistence type="predicted"/>
<dbReference type="InterPro" id="IPR011990">
    <property type="entry name" value="TPR-like_helical_dom_sf"/>
</dbReference>